<dbReference type="GO" id="GO:0003700">
    <property type="term" value="F:DNA-binding transcription factor activity"/>
    <property type="evidence" value="ECO:0007669"/>
    <property type="project" value="InterPro"/>
</dbReference>
<dbReference type="Pfam" id="PF00847">
    <property type="entry name" value="AP2"/>
    <property type="match status" value="1"/>
</dbReference>
<dbReference type="PANTHER" id="PTHR31194">
    <property type="entry name" value="SHN SHINE , DNA BINDING / TRANSCRIPTION FACTOR"/>
    <property type="match status" value="1"/>
</dbReference>
<gene>
    <name evidence="8" type="ORF">FEM48_Zijuj02G0117800</name>
</gene>
<dbReference type="PRINTS" id="PR00367">
    <property type="entry name" value="ETHRSPELEMNT"/>
</dbReference>
<evidence type="ECO:0000256" key="3">
    <source>
        <dbReference type="ARBA" id="ARBA00023125"/>
    </source>
</evidence>
<dbReference type="PIRSF" id="PIRSF038123">
    <property type="entry name" value="PTI6"/>
    <property type="match status" value="1"/>
</dbReference>
<dbReference type="SMART" id="SM00380">
    <property type="entry name" value="AP2"/>
    <property type="match status" value="1"/>
</dbReference>
<dbReference type="InterPro" id="IPR036955">
    <property type="entry name" value="AP2/ERF_dom_sf"/>
</dbReference>
<protein>
    <recommendedName>
        <fullName evidence="7">AP2/ERF domain-containing protein</fullName>
    </recommendedName>
</protein>
<dbReference type="Proteomes" id="UP000813462">
    <property type="component" value="Unassembled WGS sequence"/>
</dbReference>
<evidence type="ECO:0000256" key="4">
    <source>
        <dbReference type="ARBA" id="ARBA00023163"/>
    </source>
</evidence>
<evidence type="ECO:0000256" key="5">
    <source>
        <dbReference type="ARBA" id="ARBA00023242"/>
    </source>
</evidence>
<feature type="region of interest" description="Disordered" evidence="6">
    <location>
        <begin position="61"/>
        <end position="80"/>
    </location>
</feature>
<dbReference type="PROSITE" id="PS51032">
    <property type="entry name" value="AP2_ERF"/>
    <property type="match status" value="1"/>
</dbReference>
<sequence>MVTSCTDTDSPTNSGMVKYSEHVTTMNKLVLQDRKPIASGDHNSFETTKTVQQKVVRIIHTDADATDSSSDDEEERSIRRVKRHVREINMELSFSSSTIPVKTPPAKLNQPPTKRPPKLPESDSSRRKKFRGVRRRPWGRWAAEIRDPNRRKRVWLGTFDTAEEAATVYDKAAVKLKGPNAVTNFPNAVMTEETVVIDSPPEESPSSVASGSASSPTSVLRYDEPSLFNGFGYLDADAFGFDIDAPLSFPDIMLSRKTMAELEFSEFDFKDFSVDVVF</sequence>
<dbReference type="EMBL" id="JAEACU010000002">
    <property type="protein sequence ID" value="KAH7542841.1"/>
    <property type="molecule type" value="Genomic_DNA"/>
</dbReference>
<evidence type="ECO:0000313" key="8">
    <source>
        <dbReference type="EMBL" id="KAH7542841.1"/>
    </source>
</evidence>
<dbReference type="Gene3D" id="3.30.730.10">
    <property type="entry name" value="AP2/ERF domain"/>
    <property type="match status" value="1"/>
</dbReference>
<keyword evidence="4" id="KW-0804">Transcription</keyword>
<dbReference type="InterPro" id="IPR016177">
    <property type="entry name" value="DNA-bd_dom_sf"/>
</dbReference>
<accession>A0A978VVJ6</accession>
<evidence type="ECO:0000313" key="9">
    <source>
        <dbReference type="Proteomes" id="UP000813462"/>
    </source>
</evidence>
<feature type="domain" description="AP2/ERF" evidence="7">
    <location>
        <begin position="129"/>
        <end position="186"/>
    </location>
</feature>
<comment type="subcellular location">
    <subcellularLocation>
        <location evidence="1">Nucleus</location>
    </subcellularLocation>
</comment>
<dbReference type="GO" id="GO:0003677">
    <property type="term" value="F:DNA binding"/>
    <property type="evidence" value="ECO:0007669"/>
    <property type="project" value="UniProtKB-KW"/>
</dbReference>
<keyword evidence="2" id="KW-0805">Transcription regulation</keyword>
<organism evidence="8 9">
    <name type="scientific">Ziziphus jujuba var. spinosa</name>
    <dbReference type="NCBI Taxonomy" id="714518"/>
    <lineage>
        <taxon>Eukaryota</taxon>
        <taxon>Viridiplantae</taxon>
        <taxon>Streptophyta</taxon>
        <taxon>Embryophyta</taxon>
        <taxon>Tracheophyta</taxon>
        <taxon>Spermatophyta</taxon>
        <taxon>Magnoliopsida</taxon>
        <taxon>eudicotyledons</taxon>
        <taxon>Gunneridae</taxon>
        <taxon>Pentapetalae</taxon>
        <taxon>rosids</taxon>
        <taxon>fabids</taxon>
        <taxon>Rosales</taxon>
        <taxon>Rhamnaceae</taxon>
        <taxon>Paliureae</taxon>
        <taxon>Ziziphus</taxon>
    </lineage>
</organism>
<keyword evidence="5" id="KW-0539">Nucleus</keyword>
<name>A0A978VVJ6_ZIZJJ</name>
<dbReference type="FunFam" id="3.30.730.10:FF:000001">
    <property type="entry name" value="Ethylene-responsive transcription factor 2"/>
    <property type="match status" value="1"/>
</dbReference>
<dbReference type="SUPFAM" id="SSF54171">
    <property type="entry name" value="DNA-binding domain"/>
    <property type="match status" value="1"/>
</dbReference>
<dbReference type="PANTHER" id="PTHR31194:SF166">
    <property type="entry name" value="PATHOGENESIS-RELATED GENES TRANSCRIPTIONAL ACTIVATOR PTI6"/>
    <property type="match status" value="1"/>
</dbReference>
<feature type="region of interest" description="Disordered" evidence="6">
    <location>
        <begin position="93"/>
        <end position="134"/>
    </location>
</feature>
<dbReference type="InterPro" id="IPR050913">
    <property type="entry name" value="AP2/ERF_ERF"/>
</dbReference>
<dbReference type="GO" id="GO:0005634">
    <property type="term" value="C:nucleus"/>
    <property type="evidence" value="ECO:0007669"/>
    <property type="project" value="UniProtKB-SubCell"/>
</dbReference>
<reference evidence="8" key="1">
    <citation type="journal article" date="2021" name="Front. Plant Sci.">
        <title>Chromosome-Scale Genome Assembly for Chinese Sour Jujube and Insights Into Its Genome Evolution and Domestication Signature.</title>
        <authorList>
            <person name="Shen L.-Y."/>
            <person name="Luo H."/>
            <person name="Wang X.-L."/>
            <person name="Wang X.-M."/>
            <person name="Qiu X.-J."/>
            <person name="Liu H."/>
            <person name="Zhou S.-S."/>
            <person name="Jia K.-H."/>
            <person name="Nie S."/>
            <person name="Bao Y.-T."/>
            <person name="Zhang R.-G."/>
            <person name="Yun Q.-Z."/>
            <person name="Chai Y.-H."/>
            <person name="Lu J.-Y."/>
            <person name="Li Y."/>
            <person name="Zhao S.-W."/>
            <person name="Mao J.-F."/>
            <person name="Jia S.-G."/>
            <person name="Mao Y.-M."/>
        </authorList>
    </citation>
    <scope>NUCLEOTIDE SEQUENCE</scope>
    <source>
        <strain evidence="8">AT0</strain>
        <tissue evidence="8">Leaf</tissue>
    </source>
</reference>
<feature type="compositionally biased region" description="Low complexity" evidence="6">
    <location>
        <begin position="204"/>
        <end position="218"/>
    </location>
</feature>
<feature type="region of interest" description="Disordered" evidence="6">
    <location>
        <begin position="198"/>
        <end position="218"/>
    </location>
</feature>
<keyword evidence="3" id="KW-0238">DNA-binding</keyword>
<dbReference type="AlphaFoldDB" id="A0A978VVJ6"/>
<comment type="caution">
    <text evidence="8">The sequence shown here is derived from an EMBL/GenBank/DDBJ whole genome shotgun (WGS) entry which is preliminary data.</text>
</comment>
<proteinExistence type="predicted"/>
<evidence type="ECO:0000259" key="7">
    <source>
        <dbReference type="PROSITE" id="PS51032"/>
    </source>
</evidence>
<dbReference type="InterPro" id="IPR001471">
    <property type="entry name" value="AP2/ERF_dom"/>
</dbReference>
<dbReference type="CDD" id="cd00018">
    <property type="entry name" value="AP2"/>
    <property type="match status" value="1"/>
</dbReference>
<evidence type="ECO:0000256" key="1">
    <source>
        <dbReference type="ARBA" id="ARBA00004123"/>
    </source>
</evidence>
<evidence type="ECO:0000256" key="6">
    <source>
        <dbReference type="SAM" id="MobiDB-lite"/>
    </source>
</evidence>
<evidence type="ECO:0000256" key="2">
    <source>
        <dbReference type="ARBA" id="ARBA00023015"/>
    </source>
</evidence>